<protein>
    <submittedName>
        <fullName evidence="1">Uncharacterized protein</fullName>
    </submittedName>
</protein>
<organism evidence="1 2">
    <name type="scientific">Limosilactobacillus reuteri</name>
    <name type="common">Lactobacillus reuteri</name>
    <dbReference type="NCBI Taxonomy" id="1598"/>
    <lineage>
        <taxon>Bacteria</taxon>
        <taxon>Bacillati</taxon>
        <taxon>Bacillota</taxon>
        <taxon>Bacilli</taxon>
        <taxon>Lactobacillales</taxon>
        <taxon>Lactobacillaceae</taxon>
        <taxon>Limosilactobacillus</taxon>
    </lineage>
</organism>
<dbReference type="RefSeq" id="WP_020842997.1">
    <property type="nucleotide sequence ID" value="NZ_CP041676.1"/>
</dbReference>
<name>A0A1C1ZEV7_LIMRT</name>
<dbReference type="EMBL" id="CP041676">
    <property type="protein sequence ID" value="QDR72768.1"/>
    <property type="molecule type" value="Genomic_DNA"/>
</dbReference>
<sequence length="110" mass="13063">MKKKYLQETLNALRKIPFDSPIMKGKLVQLKDGRVVILHRELKRLFTNNLTYENKLWGCKTYKYSELKNGKFETKNGLLNSQDFTLIENLTDMLLIDNLQRSVRNINKRM</sequence>
<accession>A0A1C1ZEV7</accession>
<gene>
    <name evidence="1" type="ORF">FOD75_06550</name>
</gene>
<proteinExistence type="predicted"/>
<evidence type="ECO:0000313" key="2">
    <source>
        <dbReference type="Proteomes" id="UP000316394"/>
    </source>
</evidence>
<reference evidence="1 2" key="1">
    <citation type="submission" date="2019-07" db="EMBL/GenBank/DDBJ databases">
        <title>Gastrointestinal microbiota of Peromyscus leucopus, the white-footed mouse.</title>
        <authorList>
            <person name="Milovic A."/>
            <person name="Bassam K."/>
            <person name="Barbour A.G."/>
        </authorList>
    </citation>
    <scope>NUCLEOTIDE SEQUENCE [LARGE SCALE GENOMIC DNA]</scope>
    <source>
        <strain evidence="1 2">LL7</strain>
    </source>
</reference>
<evidence type="ECO:0000313" key="1">
    <source>
        <dbReference type="EMBL" id="QDR72768.1"/>
    </source>
</evidence>
<dbReference type="Proteomes" id="UP000316394">
    <property type="component" value="Chromosome"/>
</dbReference>
<dbReference type="AlphaFoldDB" id="A0A1C1ZEV7"/>